<reference evidence="1 2" key="1">
    <citation type="submission" date="2018-11" db="EMBL/GenBank/DDBJ databases">
        <authorList>
            <consortium name="Pathogen Informatics"/>
        </authorList>
    </citation>
    <scope>NUCLEOTIDE SEQUENCE [LARGE SCALE GENOMIC DNA]</scope>
</reference>
<organism evidence="1 2">
    <name type="scientific">Dibothriocephalus latus</name>
    <name type="common">Fish tapeworm</name>
    <name type="synonym">Diphyllobothrium latum</name>
    <dbReference type="NCBI Taxonomy" id="60516"/>
    <lineage>
        <taxon>Eukaryota</taxon>
        <taxon>Metazoa</taxon>
        <taxon>Spiralia</taxon>
        <taxon>Lophotrochozoa</taxon>
        <taxon>Platyhelminthes</taxon>
        <taxon>Cestoda</taxon>
        <taxon>Eucestoda</taxon>
        <taxon>Diphyllobothriidea</taxon>
        <taxon>Diphyllobothriidae</taxon>
        <taxon>Dibothriocephalus</taxon>
    </lineage>
</organism>
<protein>
    <submittedName>
        <fullName evidence="1">Uncharacterized protein</fullName>
    </submittedName>
</protein>
<dbReference type="EMBL" id="UYRU01008274">
    <property type="protein sequence ID" value="VDK41976.1"/>
    <property type="molecule type" value="Genomic_DNA"/>
</dbReference>
<evidence type="ECO:0000313" key="1">
    <source>
        <dbReference type="EMBL" id="VDK41976.1"/>
    </source>
</evidence>
<evidence type="ECO:0000313" key="2">
    <source>
        <dbReference type="Proteomes" id="UP000281553"/>
    </source>
</evidence>
<gene>
    <name evidence="1" type="ORF">DILT_LOCUS1295</name>
</gene>
<proteinExistence type="predicted"/>
<dbReference type="AlphaFoldDB" id="A0A3P6PQ63"/>
<dbReference type="Proteomes" id="UP000281553">
    <property type="component" value="Unassembled WGS sequence"/>
</dbReference>
<sequence>MPATHLKNGPFKYFWQQATLTYSSSPHVTPPSPSNNQLVVLCHTKLFGFCLLHLLTVNLCAWLDASLEKVTSSLTGHGVGEENQGWVIFPLTGYLLPSVSEFCAINAAVFFELLQRVGKKSLIHVDKHVSFHFDAAKTQRGPFQPVLTALSKLVLEGEFELVLLYLYIFLPQCH</sequence>
<name>A0A3P6PQ63_DIBLA</name>
<accession>A0A3P6PQ63</accession>
<dbReference type="OrthoDB" id="6284000at2759"/>
<keyword evidence="2" id="KW-1185">Reference proteome</keyword>